<reference evidence="1" key="1">
    <citation type="submission" date="2023-07" db="EMBL/GenBank/DDBJ databases">
        <title>Black Yeasts Isolated from many extreme environments.</title>
        <authorList>
            <person name="Coleine C."/>
            <person name="Stajich J.E."/>
            <person name="Selbmann L."/>
        </authorList>
    </citation>
    <scope>NUCLEOTIDE SEQUENCE</scope>
    <source>
        <strain evidence="1">CCFEE 5714</strain>
    </source>
</reference>
<protein>
    <submittedName>
        <fullName evidence="1">Tyrosyl-tRNA synthetase</fullName>
        <ecNumber evidence="1">6.1.1.1</ecNumber>
    </submittedName>
</protein>
<dbReference type="EC" id="6.1.1.1" evidence="1"/>
<comment type="caution">
    <text evidence="1">The sequence shown here is derived from an EMBL/GenBank/DDBJ whole genome shotgun (WGS) entry which is preliminary data.</text>
</comment>
<proteinExistence type="predicted"/>
<dbReference type="EMBL" id="JAUTXU010000158">
    <property type="protein sequence ID" value="KAK3702919.1"/>
    <property type="molecule type" value="Genomic_DNA"/>
</dbReference>
<sequence>MVLFWASVYGHTAVSLVGGGTARVGDPTGRLTSRESTGADVQRSNFEAMFDQTGRLWKTAMLYAQGHGYEEEGIGEHRVLDNAEWLDKLNILDFLKMMGNGMRLGAMLGRDTVKNKMEKGDGMSFSEFTYPLLQGWDWWHMYREMNVQVQIGGSDQYGNIIAGMDAMKYIVQNHATFEGQRPPWLSDDGRIEEESMPMGLTVPLLTTASGEKFGKSAGNAIWFDKRMTSPFDLYGFLLRSTDADVERYLKLFTFVPIDGIATLMEKHGLDPGKRKAQHHLALEVLTLVHGEDVAKTTRSEHQMMRNPNLLTPSRRDDTLRSSYGSQDAATPQPEPPTANGDRTKSIMVPQSEVLDRPLGSILYAAGLADSGSHGRRLVSSGAVYLASRSQGADRELTFVQIKDPMHKVEAQMLVDGRLLVRIGKWKVRLIEVVGDEEYATIGIVER</sequence>
<dbReference type="Proteomes" id="UP001281147">
    <property type="component" value="Unassembled WGS sequence"/>
</dbReference>
<accession>A0ACC3MSL2</accession>
<organism evidence="1 2">
    <name type="scientific">Vermiconidia calcicola</name>
    <dbReference type="NCBI Taxonomy" id="1690605"/>
    <lineage>
        <taxon>Eukaryota</taxon>
        <taxon>Fungi</taxon>
        <taxon>Dikarya</taxon>
        <taxon>Ascomycota</taxon>
        <taxon>Pezizomycotina</taxon>
        <taxon>Dothideomycetes</taxon>
        <taxon>Dothideomycetidae</taxon>
        <taxon>Mycosphaerellales</taxon>
        <taxon>Extremaceae</taxon>
        <taxon>Vermiconidia</taxon>
    </lineage>
</organism>
<evidence type="ECO:0000313" key="1">
    <source>
        <dbReference type="EMBL" id="KAK3702919.1"/>
    </source>
</evidence>
<keyword evidence="2" id="KW-1185">Reference proteome</keyword>
<keyword evidence="1" id="KW-0436">Ligase</keyword>
<evidence type="ECO:0000313" key="2">
    <source>
        <dbReference type="Proteomes" id="UP001281147"/>
    </source>
</evidence>
<gene>
    <name evidence="1" type="primary">MSY1_2</name>
    <name evidence="1" type="ORF">LTR37_014768</name>
</gene>
<name>A0ACC3MSL2_9PEZI</name>